<dbReference type="SUPFAM" id="SSF48239">
    <property type="entry name" value="Terpenoid cyclases/Protein prenyltransferases"/>
    <property type="match status" value="1"/>
</dbReference>
<dbReference type="AlphaFoldDB" id="F4GZV2"/>
<dbReference type="STRING" id="590998.Celf_3154"/>
<feature type="region of interest" description="Disordered" evidence="1">
    <location>
        <begin position="1"/>
        <end position="24"/>
    </location>
</feature>
<protein>
    <submittedName>
        <fullName evidence="2">Uncharacterized protein</fullName>
    </submittedName>
</protein>
<proteinExistence type="predicted"/>
<accession>F4GZV2</accession>
<evidence type="ECO:0000313" key="2">
    <source>
        <dbReference type="EMBL" id="AEE47268.1"/>
    </source>
</evidence>
<name>F4GZV2_CELFA</name>
<dbReference type="HOGENOM" id="CLU_789138_0_0_11"/>
<dbReference type="Proteomes" id="UP000008460">
    <property type="component" value="Chromosome"/>
</dbReference>
<reference evidence="2 3" key="1">
    <citation type="submission" date="2011-04" db="EMBL/GenBank/DDBJ databases">
        <title>Complete sequence of Cellulomonas fimi ATCC 484.</title>
        <authorList>
            <consortium name="US DOE Joint Genome Institute"/>
            <person name="Lucas S."/>
            <person name="Han J."/>
            <person name="Lapidus A."/>
            <person name="Cheng J.-F."/>
            <person name="Goodwin L."/>
            <person name="Pitluck S."/>
            <person name="Peters L."/>
            <person name="Chertkov O."/>
            <person name="Detter J.C."/>
            <person name="Han C."/>
            <person name="Tapia R."/>
            <person name="Land M."/>
            <person name="Hauser L."/>
            <person name="Kyrpides N."/>
            <person name="Ivanova N."/>
            <person name="Ovchinnikova G."/>
            <person name="Pagani I."/>
            <person name="Mead D."/>
            <person name="Brumm P."/>
            <person name="Woyke T."/>
        </authorList>
    </citation>
    <scope>NUCLEOTIDE SEQUENCE [LARGE SCALE GENOMIC DNA]</scope>
    <source>
        <strain evidence="3">ATCC 484 / DSM 20113 / JCM 1341 / NBRC 15513 / NCIMB 8980 / NCTC 7547</strain>
    </source>
</reference>
<organism evidence="2 3">
    <name type="scientific">Cellulomonas fimi (strain ATCC 484 / DSM 20113 / JCM 1341 / CCUG 24087 / LMG 16345 / NBRC 15513 / NCIMB 8980 / NCTC 7547 / NRS-133)</name>
    <dbReference type="NCBI Taxonomy" id="590998"/>
    <lineage>
        <taxon>Bacteria</taxon>
        <taxon>Bacillati</taxon>
        <taxon>Actinomycetota</taxon>
        <taxon>Actinomycetes</taxon>
        <taxon>Micrococcales</taxon>
        <taxon>Cellulomonadaceae</taxon>
        <taxon>Cellulomonas</taxon>
    </lineage>
</organism>
<dbReference type="EMBL" id="CP002666">
    <property type="protein sequence ID" value="AEE47268.1"/>
    <property type="molecule type" value="Genomic_DNA"/>
</dbReference>
<dbReference type="InterPro" id="IPR008930">
    <property type="entry name" value="Terpenoid_cyclase/PrenylTrfase"/>
</dbReference>
<sequence>MGTTRTPTGPAVATDGGVGLRGPSLGPARAWVAASPQPSSAPWSQVLGAQRDDGSWGAADDWPRRALPTLWTASTLAELDHLGELDRAGPPAAGAGPVRRPAAVDVRAACAAALHFLGDRALTDEGVFSRDGTPAGVLACYVAIAATTFLLGGRTDLAAPQVDWILRYQDVRVQGRSRRGDPDVYHPGLATRYGGCLASTSCVIGVVKAGRALRLWRDLTDPRDDDRAAQVRDMLHVVRGALLERELMYTHSHDILPLGTRADRAADWLAPTFPLDWRTDLVEVVGQVAGTGPPDARMQPALDHLAQTQLPTGGWPLRRTFWPSGFPPLEPRSRAASRLATLRVLDALTPLGE</sequence>
<evidence type="ECO:0000256" key="1">
    <source>
        <dbReference type="SAM" id="MobiDB-lite"/>
    </source>
</evidence>
<gene>
    <name evidence="2" type="ordered locus">Celf_3154</name>
</gene>
<dbReference type="RefSeq" id="WP_013772292.1">
    <property type="nucleotide sequence ID" value="NC_015514.1"/>
</dbReference>
<keyword evidence="3" id="KW-1185">Reference proteome</keyword>
<dbReference type="KEGG" id="cfi:Celf_3154"/>
<evidence type="ECO:0000313" key="3">
    <source>
        <dbReference type="Proteomes" id="UP000008460"/>
    </source>
</evidence>